<evidence type="ECO:0000256" key="7">
    <source>
        <dbReference type="NCBIfam" id="TIGR02375"/>
    </source>
</evidence>
<organism evidence="11 12">
    <name type="scientific">Sphingomonas aurantiaca</name>
    <dbReference type="NCBI Taxonomy" id="185949"/>
    <lineage>
        <taxon>Bacteria</taxon>
        <taxon>Pseudomonadati</taxon>
        <taxon>Pseudomonadota</taxon>
        <taxon>Alphaproteobacteria</taxon>
        <taxon>Sphingomonadales</taxon>
        <taxon>Sphingomonadaceae</taxon>
        <taxon>Sphingomonas</taxon>
    </lineage>
</organism>
<dbReference type="GO" id="GO:0009055">
    <property type="term" value="F:electron transfer activity"/>
    <property type="evidence" value="ECO:0007669"/>
    <property type="project" value="InterPro"/>
</dbReference>
<dbReference type="Pfam" id="PF00127">
    <property type="entry name" value="Copper-bind"/>
    <property type="match status" value="1"/>
</dbReference>
<evidence type="ECO:0000256" key="8">
    <source>
        <dbReference type="PIRSR" id="PIRSR602386-1"/>
    </source>
</evidence>
<dbReference type="InterPro" id="IPR001235">
    <property type="entry name" value="Copper_blue_Plastocyanin"/>
</dbReference>
<dbReference type="AlphaFoldDB" id="A0A5E8AGX4"/>
<dbReference type="EMBL" id="CABVLI010000046">
    <property type="protein sequence ID" value="VVT28219.1"/>
    <property type="molecule type" value="Genomic_DNA"/>
</dbReference>
<feature type="binding site" evidence="8">
    <location>
        <position position="99"/>
    </location>
    <ligand>
        <name>Cu cation</name>
        <dbReference type="ChEBI" id="CHEBI:23378"/>
    </ligand>
</feature>
<feature type="binding site" evidence="8">
    <location>
        <position position="61"/>
    </location>
    <ligand>
        <name>Cu cation</name>
        <dbReference type="ChEBI" id="CHEBI:23378"/>
    </ligand>
</feature>
<keyword evidence="2" id="KW-0813">Transport</keyword>
<keyword evidence="3 8" id="KW-0479">Metal-binding</keyword>
<dbReference type="RefSeq" id="WP_031441031.1">
    <property type="nucleotide sequence ID" value="NZ_JASPFP010000003.1"/>
</dbReference>
<evidence type="ECO:0000313" key="12">
    <source>
        <dbReference type="Proteomes" id="UP000326857"/>
    </source>
</evidence>
<accession>A0A5E8AGX4</accession>
<feature type="binding site" evidence="8">
    <location>
        <position position="107"/>
    </location>
    <ligand>
        <name>Cu cation</name>
        <dbReference type="ChEBI" id="CHEBI:23378"/>
    </ligand>
</feature>
<dbReference type="GO" id="GO:0005507">
    <property type="term" value="F:copper ion binding"/>
    <property type="evidence" value="ECO:0007669"/>
    <property type="project" value="UniProtKB-UniRule"/>
</dbReference>
<comment type="cofactor">
    <cofactor evidence="8">
        <name>Cu cation</name>
        <dbReference type="ChEBI" id="CHEBI:23378"/>
    </cofactor>
    <text evidence="8">Binds 1 copper ion per subunit.</text>
</comment>
<dbReference type="Proteomes" id="UP000326857">
    <property type="component" value="Unassembled WGS sequence"/>
</dbReference>
<comment type="subcellular location">
    <subcellularLocation>
        <location evidence="1">Periplasm</location>
    </subcellularLocation>
</comment>
<evidence type="ECO:0000256" key="9">
    <source>
        <dbReference type="SAM" id="SignalP"/>
    </source>
</evidence>
<dbReference type="InterPro" id="IPR008972">
    <property type="entry name" value="Cupredoxin"/>
</dbReference>
<evidence type="ECO:0000256" key="3">
    <source>
        <dbReference type="ARBA" id="ARBA00022723"/>
    </source>
</evidence>
<evidence type="ECO:0000313" key="11">
    <source>
        <dbReference type="EMBL" id="VVT28219.1"/>
    </source>
</evidence>
<keyword evidence="6 8" id="KW-0186">Copper</keyword>
<gene>
    <name evidence="11" type="primary">pazS</name>
    <name evidence="11" type="ORF">SPHINGO391_500154</name>
</gene>
<evidence type="ECO:0000259" key="10">
    <source>
        <dbReference type="Pfam" id="PF00127"/>
    </source>
</evidence>
<dbReference type="InterPro" id="IPR002386">
    <property type="entry name" value="Amicyanin/Pseudoazurin"/>
</dbReference>
<dbReference type="PRINTS" id="PR00156">
    <property type="entry name" value="COPPERBLUE"/>
</dbReference>
<keyword evidence="9" id="KW-0732">Signal</keyword>
<keyword evidence="4" id="KW-0574">Periplasm</keyword>
<evidence type="ECO:0000256" key="2">
    <source>
        <dbReference type="ARBA" id="ARBA00022448"/>
    </source>
</evidence>
<dbReference type="CDD" id="cd04218">
    <property type="entry name" value="Pseudoazurin"/>
    <property type="match status" value="1"/>
</dbReference>
<evidence type="ECO:0000256" key="1">
    <source>
        <dbReference type="ARBA" id="ARBA00004418"/>
    </source>
</evidence>
<name>A0A5E8AGX4_9SPHN</name>
<keyword evidence="5" id="KW-0249">Electron transport</keyword>
<protein>
    <recommendedName>
        <fullName evidence="7">Pseudoazurin</fullName>
    </recommendedName>
</protein>
<feature type="binding site" evidence="8">
    <location>
        <position position="102"/>
    </location>
    <ligand>
        <name>Cu cation</name>
        <dbReference type="ChEBI" id="CHEBI:23378"/>
    </ligand>
</feature>
<dbReference type="InterPro" id="IPR000923">
    <property type="entry name" value="BlueCu_1"/>
</dbReference>
<dbReference type="InterPro" id="IPR012745">
    <property type="entry name" value="Pseudoazurin"/>
</dbReference>
<dbReference type="SUPFAM" id="SSF49503">
    <property type="entry name" value="Cupredoxins"/>
    <property type="match status" value="1"/>
</dbReference>
<sequence length="145" mass="14821">MKLIIASLAATVVFAAAPASAKDVTVHMKTSGQGGMMVFEPSFIKAQPGDVIHFVPTNPSHNAETIPTMLPDGVAPSSGLMNKEFVLPVTKPGIYGIKCKPHYAMGMVAVVQVGNGPSANLAAAKAVKVPGLAGKRMAAALAQAK</sequence>
<reference evidence="11 12" key="1">
    <citation type="submission" date="2019-09" db="EMBL/GenBank/DDBJ databases">
        <authorList>
            <person name="Dittami M. S."/>
        </authorList>
    </citation>
    <scope>NUCLEOTIDE SEQUENCE [LARGE SCALE GENOMIC DNA]</scope>
    <source>
        <strain evidence="11">SPHINGO391</strain>
    </source>
</reference>
<feature type="chain" id="PRO_5022801631" description="Pseudoazurin" evidence="9">
    <location>
        <begin position="22"/>
        <end position="145"/>
    </location>
</feature>
<dbReference type="GO" id="GO:0042597">
    <property type="term" value="C:periplasmic space"/>
    <property type="evidence" value="ECO:0007669"/>
    <property type="project" value="UniProtKB-SubCell"/>
</dbReference>
<evidence type="ECO:0000256" key="5">
    <source>
        <dbReference type="ARBA" id="ARBA00022982"/>
    </source>
</evidence>
<dbReference type="NCBIfam" id="TIGR02375">
    <property type="entry name" value="pseudoazurin"/>
    <property type="match status" value="1"/>
</dbReference>
<evidence type="ECO:0000256" key="4">
    <source>
        <dbReference type="ARBA" id="ARBA00022764"/>
    </source>
</evidence>
<feature type="domain" description="Blue (type 1) copper" evidence="10">
    <location>
        <begin position="26"/>
        <end position="113"/>
    </location>
</feature>
<proteinExistence type="predicted"/>
<dbReference type="Gene3D" id="2.60.40.420">
    <property type="entry name" value="Cupredoxins - blue copper proteins"/>
    <property type="match status" value="1"/>
</dbReference>
<feature type="signal peptide" evidence="9">
    <location>
        <begin position="1"/>
        <end position="21"/>
    </location>
</feature>
<dbReference type="PRINTS" id="PR00155">
    <property type="entry name" value="AMICYANIN"/>
</dbReference>
<evidence type="ECO:0000256" key="6">
    <source>
        <dbReference type="ARBA" id="ARBA00023008"/>
    </source>
</evidence>